<comment type="caution">
    <text evidence="1">The sequence shown here is derived from an EMBL/GenBank/DDBJ whole genome shotgun (WGS) entry which is preliminary data.</text>
</comment>
<dbReference type="Proteomes" id="UP000242188">
    <property type="component" value="Unassembled WGS sequence"/>
</dbReference>
<reference evidence="1 2" key="1">
    <citation type="journal article" date="2017" name="Nat. Ecol. Evol.">
        <title>Scallop genome provides insights into evolution of bilaterian karyotype and development.</title>
        <authorList>
            <person name="Wang S."/>
            <person name="Zhang J."/>
            <person name="Jiao W."/>
            <person name="Li J."/>
            <person name="Xun X."/>
            <person name="Sun Y."/>
            <person name="Guo X."/>
            <person name="Huan P."/>
            <person name="Dong B."/>
            <person name="Zhang L."/>
            <person name="Hu X."/>
            <person name="Sun X."/>
            <person name="Wang J."/>
            <person name="Zhao C."/>
            <person name="Wang Y."/>
            <person name="Wang D."/>
            <person name="Huang X."/>
            <person name="Wang R."/>
            <person name="Lv J."/>
            <person name="Li Y."/>
            <person name="Zhang Z."/>
            <person name="Liu B."/>
            <person name="Lu W."/>
            <person name="Hui Y."/>
            <person name="Liang J."/>
            <person name="Zhou Z."/>
            <person name="Hou R."/>
            <person name="Li X."/>
            <person name="Liu Y."/>
            <person name="Li H."/>
            <person name="Ning X."/>
            <person name="Lin Y."/>
            <person name="Zhao L."/>
            <person name="Xing Q."/>
            <person name="Dou J."/>
            <person name="Li Y."/>
            <person name="Mao J."/>
            <person name="Guo H."/>
            <person name="Dou H."/>
            <person name="Li T."/>
            <person name="Mu C."/>
            <person name="Jiang W."/>
            <person name="Fu Q."/>
            <person name="Fu X."/>
            <person name="Miao Y."/>
            <person name="Liu J."/>
            <person name="Yu Q."/>
            <person name="Li R."/>
            <person name="Liao H."/>
            <person name="Li X."/>
            <person name="Kong Y."/>
            <person name="Jiang Z."/>
            <person name="Chourrout D."/>
            <person name="Li R."/>
            <person name="Bao Z."/>
        </authorList>
    </citation>
    <scope>NUCLEOTIDE SEQUENCE [LARGE SCALE GENOMIC DNA]</scope>
    <source>
        <strain evidence="1 2">PY_sf001</strain>
    </source>
</reference>
<evidence type="ECO:0000313" key="1">
    <source>
        <dbReference type="EMBL" id="OWF35403.1"/>
    </source>
</evidence>
<evidence type="ECO:0000313" key="2">
    <source>
        <dbReference type="Proteomes" id="UP000242188"/>
    </source>
</evidence>
<name>A0A210PFY3_MIZYE</name>
<protein>
    <submittedName>
        <fullName evidence="1">Uncharacterized protein</fullName>
    </submittedName>
</protein>
<dbReference type="AlphaFoldDB" id="A0A210PFY3"/>
<keyword evidence="2" id="KW-1185">Reference proteome</keyword>
<organism evidence="1 2">
    <name type="scientific">Mizuhopecten yessoensis</name>
    <name type="common">Japanese scallop</name>
    <name type="synonym">Patinopecten yessoensis</name>
    <dbReference type="NCBI Taxonomy" id="6573"/>
    <lineage>
        <taxon>Eukaryota</taxon>
        <taxon>Metazoa</taxon>
        <taxon>Spiralia</taxon>
        <taxon>Lophotrochozoa</taxon>
        <taxon>Mollusca</taxon>
        <taxon>Bivalvia</taxon>
        <taxon>Autobranchia</taxon>
        <taxon>Pteriomorphia</taxon>
        <taxon>Pectinida</taxon>
        <taxon>Pectinoidea</taxon>
        <taxon>Pectinidae</taxon>
        <taxon>Mizuhopecten</taxon>
    </lineage>
</organism>
<accession>A0A210PFY3</accession>
<proteinExistence type="predicted"/>
<sequence>MWRASFVLETYTATLMISGRTQCYPGWTEAYHGNLVSGSIQHHAATQYVCVDQHPQAPQGGGNRDED</sequence>
<dbReference type="EMBL" id="NEDP02076729">
    <property type="protein sequence ID" value="OWF35403.1"/>
    <property type="molecule type" value="Genomic_DNA"/>
</dbReference>
<gene>
    <name evidence="1" type="ORF">KP79_PYT24490</name>
</gene>